<dbReference type="Proteomes" id="UP001041814">
    <property type="component" value="Unassembled WGS sequence"/>
</dbReference>
<comment type="caution">
    <text evidence="2">The sequence shown here is derived from an EMBL/GenBank/DDBJ whole genome shotgun (WGS) entry which is preliminary data.</text>
</comment>
<dbReference type="Pfam" id="PF21882">
    <property type="entry name" value="Gp53-like_C"/>
    <property type="match status" value="1"/>
</dbReference>
<organism evidence="2 3">
    <name type="scientific">Rubrivivax gelatinosus</name>
    <name type="common">Rhodocyclus gelatinosus</name>
    <name type="synonym">Rhodopseudomonas gelatinosa</name>
    <dbReference type="NCBI Taxonomy" id="28068"/>
    <lineage>
        <taxon>Bacteria</taxon>
        <taxon>Pseudomonadati</taxon>
        <taxon>Pseudomonadota</taxon>
        <taxon>Betaproteobacteria</taxon>
        <taxon>Burkholderiales</taxon>
        <taxon>Sphaerotilaceae</taxon>
        <taxon>Rubrivivax</taxon>
    </lineage>
</organism>
<dbReference type="RefSeq" id="WP_200377518.1">
    <property type="nucleotide sequence ID" value="NZ_NRRU01000001.1"/>
</dbReference>
<evidence type="ECO:0000313" key="2">
    <source>
        <dbReference type="EMBL" id="MBK1711299.1"/>
    </source>
</evidence>
<protein>
    <recommendedName>
        <fullName evidence="1">Putative tail fiber protein gp53-like C-terminal domain-containing protein</fullName>
    </recommendedName>
</protein>
<dbReference type="EMBL" id="NRRU01000001">
    <property type="protein sequence ID" value="MBK1711299.1"/>
    <property type="molecule type" value="Genomic_DNA"/>
</dbReference>
<name>A0ABS1DNY8_RUBGE</name>
<dbReference type="InterPro" id="IPR054075">
    <property type="entry name" value="Gp53-like_C"/>
</dbReference>
<keyword evidence="3" id="KW-1185">Reference proteome</keyword>
<dbReference type="Gene3D" id="2.60.40.3940">
    <property type="match status" value="1"/>
</dbReference>
<reference evidence="2" key="1">
    <citation type="submission" date="2017-08" db="EMBL/GenBank/DDBJ databases">
        <authorList>
            <person name="Imhoff J.F."/>
            <person name="Rahn T."/>
            <person name="Kuenzel S."/>
            <person name="Neulinger S.C."/>
        </authorList>
    </citation>
    <scope>NUCLEOTIDE SEQUENCE</scope>
    <source>
        <strain evidence="2">IM 151</strain>
    </source>
</reference>
<reference evidence="2" key="2">
    <citation type="journal article" date="2020" name="Microorganisms">
        <title>Osmotic Adaptation and Compatible Solute Biosynthesis of Phototrophic Bacteria as Revealed from Genome Analyses.</title>
        <authorList>
            <person name="Imhoff J.F."/>
            <person name="Rahn T."/>
            <person name="Kunzel S."/>
            <person name="Keller A."/>
            <person name="Neulinger S.C."/>
        </authorList>
    </citation>
    <scope>NUCLEOTIDE SEQUENCE</scope>
    <source>
        <strain evidence="2">IM 151</strain>
    </source>
</reference>
<sequence>MTAIVFQLTDAGRAAFVNPSNTGTVARAVVSVGITATAFAPSAGLAAVPNEIKRLATISGAAVGDDTVHVTIRDETADVYSVRGFGLYLDNGVLLGSFGQADVIVEKSARALMLLSTDLRFVDSAVPAGAIQFGNADWMNPPATTDRPGVVELATPDEAVAGNDSARAVTPLGLASVAAILSQAIAGRATWGKTLAAYGIEDAYTRTAVDTALAAKANKGTTLAAYGINDAAPASHVGAGGKEHSAATSAAAGFMSAADKAKLDGISAGAQANAVTSVAGRTGAVTLSKGDVGLNAVDNTADAQKRVAYAVNAGAAGSAGAVSASGITGQAGMWTSQVRPGPYRLYRRDDDSGYSVQASWSQDRAAHWSLRGYDSSDAFHAPCYVAYAGYADSADRAAPRRSDGGAINFNWSGQSGQPPWVWGGSDGKEMYVYSPSNFSVAYASSSGWAASAGNADTLDGLHAESFMQAGNFLASLAGNGYQRLPSGLIIQWGTFSGLSSGNNVVYWPIAFPNLCLGGVVSYAYAFATNADGGIALSAAYTTSGTIRSAFNSATAFVIVLGR</sequence>
<feature type="domain" description="Putative tail fiber protein gp53-like C-terminal" evidence="1">
    <location>
        <begin position="483"/>
        <end position="553"/>
    </location>
</feature>
<proteinExistence type="predicted"/>
<gene>
    <name evidence="2" type="ORF">CKO43_00720</name>
</gene>
<evidence type="ECO:0000313" key="3">
    <source>
        <dbReference type="Proteomes" id="UP001041814"/>
    </source>
</evidence>
<accession>A0ABS1DNY8</accession>
<evidence type="ECO:0000259" key="1">
    <source>
        <dbReference type="Pfam" id="PF21882"/>
    </source>
</evidence>